<feature type="chain" id="PRO_5039167505" evidence="10">
    <location>
        <begin position="37"/>
        <end position="1439"/>
    </location>
</feature>
<keyword evidence="6 8" id="KW-0720">Serine protease</keyword>
<feature type="active site" description="Charge relay system" evidence="7 8">
    <location>
        <position position="593"/>
    </location>
</feature>
<feature type="signal peptide" evidence="10">
    <location>
        <begin position="1"/>
        <end position="36"/>
    </location>
</feature>
<dbReference type="InterPro" id="IPR046450">
    <property type="entry name" value="PA_dom_sf"/>
</dbReference>
<feature type="domain" description="Subtilisin-like protease fibronectin type-III" evidence="13">
    <location>
        <begin position="683"/>
        <end position="769"/>
    </location>
</feature>
<keyword evidence="4 10" id="KW-0732">Signal</keyword>
<evidence type="ECO:0000259" key="14">
    <source>
        <dbReference type="Pfam" id="PF19190"/>
    </source>
</evidence>
<evidence type="ECO:0000256" key="1">
    <source>
        <dbReference type="ARBA" id="ARBA00011073"/>
    </source>
</evidence>
<dbReference type="PROSITE" id="PS00138">
    <property type="entry name" value="SUBTILASE_SER"/>
    <property type="match status" value="1"/>
</dbReference>
<keyword evidence="5 8" id="KW-0378">Hydrolase</keyword>
<dbReference type="GO" id="GO:0005975">
    <property type="term" value="P:carbohydrate metabolic process"/>
    <property type="evidence" value="ECO:0007669"/>
    <property type="project" value="UniProtKB-ARBA"/>
</dbReference>
<dbReference type="Pfam" id="PF00082">
    <property type="entry name" value="Peptidase_S8"/>
    <property type="match status" value="1"/>
</dbReference>
<dbReference type="Proteomes" id="UP000662857">
    <property type="component" value="Chromosome"/>
</dbReference>
<dbReference type="Gene3D" id="2.120.10.30">
    <property type="entry name" value="TolB, C-terminal domain"/>
    <property type="match status" value="1"/>
</dbReference>
<keyword evidence="16" id="KW-1185">Reference proteome</keyword>
<dbReference type="InterPro" id="IPR011042">
    <property type="entry name" value="6-blade_b-propeller_TolB-like"/>
</dbReference>
<name>A0A895YC08_9ACTN</name>
<dbReference type="PROSITE" id="PS00136">
    <property type="entry name" value="SUBTILASE_ASP"/>
    <property type="match status" value="1"/>
</dbReference>
<dbReference type="Pfam" id="PF02225">
    <property type="entry name" value="PA"/>
    <property type="match status" value="1"/>
</dbReference>
<dbReference type="InterPro" id="IPR045051">
    <property type="entry name" value="SBT"/>
</dbReference>
<feature type="domain" description="Peptidase S8/S53" evidence="11">
    <location>
        <begin position="191"/>
        <end position="632"/>
    </location>
</feature>
<dbReference type="InterPro" id="IPR036852">
    <property type="entry name" value="Peptidase_S8/S53_dom_sf"/>
</dbReference>
<dbReference type="EMBL" id="CP070499">
    <property type="protein sequence ID" value="QSB13752.1"/>
    <property type="molecule type" value="Genomic_DNA"/>
</dbReference>
<gene>
    <name evidence="15" type="ORF">JQS43_19610</name>
</gene>
<dbReference type="InterPro" id="IPR013783">
    <property type="entry name" value="Ig-like_fold"/>
</dbReference>
<dbReference type="Pfam" id="PF17766">
    <property type="entry name" value="fn3_6"/>
    <property type="match status" value="1"/>
</dbReference>
<dbReference type="RefSeq" id="WP_239675858.1">
    <property type="nucleotide sequence ID" value="NZ_CP070499.1"/>
</dbReference>
<evidence type="ECO:0000256" key="4">
    <source>
        <dbReference type="ARBA" id="ARBA00022729"/>
    </source>
</evidence>
<dbReference type="PRINTS" id="PR00723">
    <property type="entry name" value="SUBTILISIN"/>
</dbReference>
<dbReference type="Gene3D" id="3.50.30.30">
    <property type="match status" value="1"/>
</dbReference>
<organism evidence="15 16">
    <name type="scientific">Natronosporangium hydrolyticum</name>
    <dbReference type="NCBI Taxonomy" id="2811111"/>
    <lineage>
        <taxon>Bacteria</taxon>
        <taxon>Bacillati</taxon>
        <taxon>Actinomycetota</taxon>
        <taxon>Actinomycetes</taxon>
        <taxon>Micromonosporales</taxon>
        <taxon>Micromonosporaceae</taxon>
        <taxon>Natronosporangium</taxon>
    </lineage>
</organism>
<evidence type="ECO:0000313" key="15">
    <source>
        <dbReference type="EMBL" id="QSB13752.1"/>
    </source>
</evidence>
<dbReference type="Gene3D" id="3.40.50.200">
    <property type="entry name" value="Peptidase S8/S53 domain"/>
    <property type="match status" value="1"/>
</dbReference>
<feature type="active site" description="Charge relay system" evidence="7 8">
    <location>
        <position position="265"/>
    </location>
</feature>
<keyword evidence="2" id="KW-0964">Secreted</keyword>
<dbReference type="PROSITE" id="PS51892">
    <property type="entry name" value="SUBTILASE"/>
    <property type="match status" value="1"/>
</dbReference>
<evidence type="ECO:0000256" key="5">
    <source>
        <dbReference type="ARBA" id="ARBA00022801"/>
    </source>
</evidence>
<evidence type="ECO:0000313" key="16">
    <source>
        <dbReference type="Proteomes" id="UP000662857"/>
    </source>
</evidence>
<dbReference type="SUPFAM" id="SSF52025">
    <property type="entry name" value="PA domain"/>
    <property type="match status" value="1"/>
</dbReference>
<dbReference type="GO" id="GO:0004252">
    <property type="term" value="F:serine-type endopeptidase activity"/>
    <property type="evidence" value="ECO:0007669"/>
    <property type="project" value="UniProtKB-UniRule"/>
</dbReference>
<keyword evidence="3 8" id="KW-0645">Protease</keyword>
<proteinExistence type="inferred from homology"/>
<dbReference type="Gene3D" id="2.60.40.2310">
    <property type="match status" value="1"/>
</dbReference>
<evidence type="ECO:0000256" key="3">
    <source>
        <dbReference type="ARBA" id="ARBA00022670"/>
    </source>
</evidence>
<dbReference type="InterPro" id="IPR024361">
    <property type="entry name" value="BACON"/>
</dbReference>
<evidence type="ECO:0000259" key="13">
    <source>
        <dbReference type="Pfam" id="PF17766"/>
    </source>
</evidence>
<dbReference type="SUPFAM" id="SSF101898">
    <property type="entry name" value="NHL repeat"/>
    <property type="match status" value="1"/>
</dbReference>
<dbReference type="InterPro" id="IPR000209">
    <property type="entry name" value="Peptidase_S8/S53_dom"/>
</dbReference>
<dbReference type="Gene3D" id="2.60.40.10">
    <property type="entry name" value="Immunoglobulins"/>
    <property type="match status" value="1"/>
</dbReference>
<dbReference type="GO" id="GO:0006508">
    <property type="term" value="P:proteolysis"/>
    <property type="evidence" value="ECO:0007669"/>
    <property type="project" value="UniProtKB-KW"/>
</dbReference>
<dbReference type="Pfam" id="PF19190">
    <property type="entry name" value="BACON_2"/>
    <property type="match status" value="1"/>
</dbReference>
<comment type="similarity">
    <text evidence="1 8 9">Belongs to the peptidase S8 family.</text>
</comment>
<evidence type="ECO:0000256" key="2">
    <source>
        <dbReference type="ARBA" id="ARBA00022525"/>
    </source>
</evidence>
<dbReference type="InterPro" id="IPR003137">
    <property type="entry name" value="PA_domain"/>
</dbReference>
<protein>
    <submittedName>
        <fullName evidence="15">S8 family serine peptidase</fullName>
    </submittedName>
</protein>
<dbReference type="InterPro" id="IPR015500">
    <property type="entry name" value="Peptidase_S8_subtilisin-rel"/>
</dbReference>
<reference evidence="15" key="1">
    <citation type="submission" date="2021-02" db="EMBL/GenBank/DDBJ databases">
        <title>Natrosporangium hydrolyticum gen. nov., sp. nov, a haloalkaliphilic actinobacterium from a soda solonchak soil.</title>
        <authorList>
            <person name="Sorokin D.Y."/>
            <person name="Khijniak T.V."/>
            <person name="Zakharycheva A.P."/>
            <person name="Boueva O.V."/>
            <person name="Ariskina E.V."/>
            <person name="Hahnke R.L."/>
            <person name="Bunk B."/>
            <person name="Sproer C."/>
            <person name="Schumann P."/>
            <person name="Evtushenko L.I."/>
            <person name="Kublanov I.V."/>
        </authorList>
    </citation>
    <scope>NUCLEOTIDE SEQUENCE</scope>
    <source>
        <strain evidence="15">DSM 106523</strain>
    </source>
</reference>
<evidence type="ECO:0000256" key="7">
    <source>
        <dbReference type="PIRSR" id="PIRSR615500-1"/>
    </source>
</evidence>
<evidence type="ECO:0000256" key="10">
    <source>
        <dbReference type="SAM" id="SignalP"/>
    </source>
</evidence>
<dbReference type="InterPro" id="IPR041469">
    <property type="entry name" value="Subtilisin-like_FN3"/>
</dbReference>
<evidence type="ECO:0000259" key="12">
    <source>
        <dbReference type="Pfam" id="PF02225"/>
    </source>
</evidence>
<feature type="active site" description="Charge relay system" evidence="7 8">
    <location>
        <position position="200"/>
    </location>
</feature>
<evidence type="ECO:0000256" key="9">
    <source>
        <dbReference type="RuleBase" id="RU003355"/>
    </source>
</evidence>
<accession>A0A895YC08</accession>
<dbReference type="InterPro" id="IPR023827">
    <property type="entry name" value="Peptidase_S8_Asp-AS"/>
</dbReference>
<evidence type="ECO:0000256" key="6">
    <source>
        <dbReference type="ARBA" id="ARBA00022825"/>
    </source>
</evidence>
<dbReference type="KEGG" id="nhy:JQS43_19610"/>
<sequence length="1439" mass="146845">MLPLRHRRRGRLLVALLATGAATATTLLLAAAPVAASPVAPQLPAEPPTPLVGGEAEPESGLWLVRLAEPSLAAAAAADRPELAAAGELDVAAPASVSYLDHLTQRQETVQAEIETTLGRSVEVVHAYRNVVNALAIDVTAAEAAQLTSLTGVDAIEADQALTLETDVSHELIHSDAVWQGETGDGVGTRGEGVIVGVLDTGVNPHHPSFAAVDGDGYQHTNPYGEGVYAGVCDPAHPQHDEICNDKLIGAWAMTGTSARDDNNHGSHVGATIAGNRHEAQITVGDDTHPLTVAGVAPRANVISYKVCAGISCFASASIAAVDQAITDGVDVLNYSISGPDDPWGNTVDQAFLEAYAAGVFVAASAGNDGPGADTVAKTAPWNATVAATTHHRLVAHRLDVTAPTPVPAPLTGIAAVAGEGSPSEVIEGELRDVADLAGDRLACTALPADSLTGAVALVERGDCNFSVKVGHAATAGAVGVIVSNQYAGPPLTMGALENAAIPAVMIGLTEGELLREQLADADGEPVEVHVGTGSELLLDPDWADIVADFSSRGPSQFDLLAPTVAAPGRNILAAFAESGDDPDQYGFLQGTSMSSPQVAGAGALLAALHPQWSPAQIRSALAVTADRDGLLKEDGVTPADPFDVGSGRINLERAGRAGLTFDEHHDNFVAANPATGGDPRTLNLPAIVDQHCDQTCTFTREVTGVAGVSAGYAVESTAPAGVSITVEPAEFTLAPGASQRLEITVDVAGLVRGDWLFGAVDLTTDADHGADGPAVAGAHLPVALLPAAPELTVAPESLASLLDVAQTESHLVTVGNDGGAELTWQLGCDLPDWATVSPDQGTLAPFSEQQLEVVFDTSELPDGGEFTGELCLDSDDPHRPTASVALELTVVPVPVIDVNPAAVSALQPAGLATEHDLAISNVGHGVLEWTLADETAGASDERLDLLRDGVLLIPNSSAATRGVMAFDPHTGDLLDPEFVPHHAFDPSSTLYTPFHIIAKPDGSGFLMSDQVRWVVTEYDLEGNFRGVFAPDGGRNPEIMGNTRGMALSPHGTVLVTVAAQDNAHSVVEFDLDGNFLGTFIEPGLGGMQGPWGILIRDDDVLVSASNSSAVHSFSADGATANPIFADEFNWPGQLHELPDGNVLAASYGGGGDTAGVKEYTADGELVGVYTGGGNGHQGVHPLGNGNLLTTNSGGVHEIDRAGNLVATKHDQGQARFITHVQLPDAQPCLTPDEVPWLSVSAASGQTGAAQTTDLTVTLDSADLAPGTHEVQLCVVSNDPATPLVPVPVSVTVIEHSCDRVVDGEHHGPLAVRGGVTCLLPGTVVHGPVAVQPGAGLVAADATVAGQVTVSGAATVDLTGVEIRGPLSVTGVTGSVSLAGSEISGPVSVTNNRTGQIPTVVSGNQIGGPLRCAANQPAPTNLGVPNTVAGPTSGQCAAL</sequence>
<dbReference type="PANTHER" id="PTHR10795">
    <property type="entry name" value="PROPROTEIN CONVERTASE SUBTILISIN/KEXIN"/>
    <property type="match status" value="1"/>
</dbReference>
<dbReference type="SUPFAM" id="SSF52743">
    <property type="entry name" value="Subtilisin-like"/>
    <property type="match status" value="1"/>
</dbReference>
<dbReference type="CDD" id="cd04818">
    <property type="entry name" value="PA_subtilisin_1"/>
    <property type="match status" value="1"/>
</dbReference>
<dbReference type="InterPro" id="IPR023828">
    <property type="entry name" value="Peptidase_S8_Ser-AS"/>
</dbReference>
<evidence type="ECO:0000256" key="8">
    <source>
        <dbReference type="PROSITE-ProRule" id="PRU01240"/>
    </source>
</evidence>
<feature type="domain" description="BACON" evidence="14">
    <location>
        <begin position="791"/>
        <end position="865"/>
    </location>
</feature>
<evidence type="ECO:0000259" key="11">
    <source>
        <dbReference type="Pfam" id="PF00082"/>
    </source>
</evidence>
<feature type="domain" description="PA" evidence="12">
    <location>
        <begin position="440"/>
        <end position="515"/>
    </location>
</feature>